<feature type="transmembrane region" description="Helical" evidence="1">
    <location>
        <begin position="6"/>
        <end position="25"/>
    </location>
</feature>
<feature type="transmembrane region" description="Helical" evidence="1">
    <location>
        <begin position="374"/>
        <end position="393"/>
    </location>
</feature>
<feature type="transmembrane region" description="Helical" evidence="1">
    <location>
        <begin position="133"/>
        <end position="166"/>
    </location>
</feature>
<keyword evidence="1" id="KW-0812">Transmembrane</keyword>
<dbReference type="OrthoDB" id="5288670at2"/>
<dbReference type="STRING" id="862908.BMS_2510"/>
<feature type="transmembrane region" description="Helical" evidence="1">
    <location>
        <begin position="413"/>
        <end position="433"/>
    </location>
</feature>
<dbReference type="Proteomes" id="UP000008963">
    <property type="component" value="Chromosome"/>
</dbReference>
<dbReference type="InterPro" id="IPR009978">
    <property type="entry name" value="Na_H_antiport_3"/>
</dbReference>
<evidence type="ECO:0000256" key="1">
    <source>
        <dbReference type="SAM" id="Phobius"/>
    </source>
</evidence>
<feature type="transmembrane region" description="Helical" evidence="1">
    <location>
        <begin position="98"/>
        <end position="121"/>
    </location>
</feature>
<feature type="transmembrane region" description="Helical" evidence="1">
    <location>
        <begin position="220"/>
        <end position="239"/>
    </location>
</feature>
<keyword evidence="3" id="KW-1185">Reference proteome</keyword>
<sequence length="442" mass="47546">MNPTNVQLVGTILFVCAVLHTFLVSKFEHLAHKYPKGSMGENIFHFLGEVEAVFGMWAAILIGYMSVTQGLMVFGEDGHTVVGGAIKYLEGLNYTEPAFVFVIMCIAGTRPVILFAEKIILGISKVLPLPGKMAFYVSALVIGPLLGSFITEPAAMTVTALILLQYFYSNEMSHKFKYATLGLLFVNISIGGTLSHFAAPPVLMVAGKWHWGFMHMITHFGYKSTVAILISTAVVVAIFRKELAGSLQVKEAQENALVPTWWMTLTHLIFMGLVVYTAHHMVFFLGLFLFFLGFATITQQYQDAIKLKESLLVGFFLAGLVTLGAQQAWWLQPVLGKMNDIVLFFGATALTAITDNAALTYLGSLVELTDSAKYNLVAGAVAGGGLTVIANAPNPAGFGILKGSFGKEGISPLGLLLGAIGPTLIAMLCLELLPSIIVGSGH</sequence>
<protein>
    <submittedName>
        <fullName evidence="2">Membrane protein</fullName>
    </submittedName>
</protein>
<dbReference type="AlphaFoldDB" id="E1X5H9"/>
<name>E1X5H9_HALMS</name>
<dbReference type="PATRIC" id="fig|862908.3.peg.2395"/>
<gene>
    <name evidence="2" type="ordered locus">BMS_2510</name>
</gene>
<dbReference type="KEGG" id="bmx:BMS_2510"/>
<keyword evidence="1" id="KW-1133">Transmembrane helix</keyword>
<evidence type="ECO:0000313" key="2">
    <source>
        <dbReference type="EMBL" id="CBW27300.1"/>
    </source>
</evidence>
<dbReference type="HOGENOM" id="CLU_044045_0_0_7"/>
<feature type="transmembrane region" description="Helical" evidence="1">
    <location>
        <begin position="46"/>
        <end position="67"/>
    </location>
</feature>
<reference evidence="3" key="1">
    <citation type="journal article" date="2013" name="ISME J.">
        <title>A small predatory core genome in the divergent marine Bacteriovorax marinus SJ and the terrestrial Bdellovibrio bacteriovorus.</title>
        <authorList>
            <person name="Crossman L.C."/>
            <person name="Chen H."/>
            <person name="Cerdeno-Tarraga A.M."/>
            <person name="Brooks K."/>
            <person name="Quail M.A."/>
            <person name="Pineiro S.A."/>
            <person name="Hobley L."/>
            <person name="Sockett R.E."/>
            <person name="Bentley S.D."/>
            <person name="Parkhill J."/>
            <person name="Williams H.N."/>
            <person name="Stine O.C."/>
        </authorList>
    </citation>
    <scope>NUCLEOTIDE SEQUENCE [LARGE SCALE GENOMIC DNA]</scope>
    <source>
        <strain evidence="3">ATCC BAA-682 / DSM 15412 / SJ</strain>
    </source>
</reference>
<dbReference type="eggNOG" id="COG1055">
    <property type="taxonomic scope" value="Bacteria"/>
</dbReference>
<proteinExistence type="predicted"/>
<feature type="transmembrane region" description="Helical" evidence="1">
    <location>
        <begin position="178"/>
        <end position="199"/>
    </location>
</feature>
<feature type="transmembrane region" description="Helical" evidence="1">
    <location>
        <begin position="268"/>
        <end position="298"/>
    </location>
</feature>
<organism evidence="2 3">
    <name type="scientific">Halobacteriovorax marinus (strain ATCC BAA-682 / DSM 15412 / SJ)</name>
    <name type="common">Bacteriovorax marinus</name>
    <dbReference type="NCBI Taxonomy" id="862908"/>
    <lineage>
        <taxon>Bacteria</taxon>
        <taxon>Pseudomonadati</taxon>
        <taxon>Bdellovibrionota</taxon>
        <taxon>Bacteriovoracia</taxon>
        <taxon>Bacteriovoracales</taxon>
        <taxon>Halobacteriovoraceae</taxon>
        <taxon>Halobacteriovorax</taxon>
    </lineage>
</organism>
<keyword evidence="1" id="KW-0472">Membrane</keyword>
<feature type="transmembrane region" description="Helical" evidence="1">
    <location>
        <begin position="310"/>
        <end position="329"/>
    </location>
</feature>
<dbReference type="EMBL" id="FQ312005">
    <property type="protein sequence ID" value="CBW27300.1"/>
    <property type="molecule type" value="Genomic_DNA"/>
</dbReference>
<accession>E1X5H9</accession>
<dbReference type="RefSeq" id="WP_014245076.1">
    <property type="nucleotide sequence ID" value="NC_016620.1"/>
</dbReference>
<dbReference type="Pfam" id="PF07399">
    <property type="entry name" value="Na_H_antiport_3"/>
    <property type="match status" value="1"/>
</dbReference>
<feature type="transmembrane region" description="Helical" evidence="1">
    <location>
        <begin position="341"/>
        <end position="362"/>
    </location>
</feature>
<evidence type="ECO:0000313" key="3">
    <source>
        <dbReference type="Proteomes" id="UP000008963"/>
    </source>
</evidence>